<gene>
    <name evidence="1" type="ORF">CPELLU_LOCUS2524</name>
</gene>
<dbReference type="EMBL" id="CAJVQA010001107">
    <property type="protein sequence ID" value="CAG8502633.1"/>
    <property type="molecule type" value="Genomic_DNA"/>
</dbReference>
<dbReference type="Proteomes" id="UP000789759">
    <property type="component" value="Unassembled WGS sequence"/>
</dbReference>
<organism evidence="1 2">
    <name type="scientific">Cetraspora pellucida</name>
    <dbReference type="NCBI Taxonomy" id="1433469"/>
    <lineage>
        <taxon>Eukaryota</taxon>
        <taxon>Fungi</taxon>
        <taxon>Fungi incertae sedis</taxon>
        <taxon>Mucoromycota</taxon>
        <taxon>Glomeromycotina</taxon>
        <taxon>Glomeromycetes</taxon>
        <taxon>Diversisporales</taxon>
        <taxon>Gigasporaceae</taxon>
        <taxon>Cetraspora</taxon>
    </lineage>
</organism>
<dbReference type="OrthoDB" id="2420497at2759"/>
<name>A0A9N9F0Z4_9GLOM</name>
<sequence>MTEKGNDDTFDEFTYKDEELDKIDRYYIIKSSNNKIDLHNNPWKDKVSLAIYSTLVEKVPTQKEEEKTEPTMIKQLKKFVQTNTLNKKEKEKACIFIKEKSYLLTIGLDKLGTTSLITHYIDTGEARPIKQYFYKTFSDKQKFLDNKLESLERQGLIEKSKKHWINKKYSDANVFLQQHDSPEVSSNRIEVDSIENVELIAYHYNDKLNDKKDGKNNNIKLKEYIELRNDATESITTIEGNILGIQDGLMVNYTIYISTQLNSTIMP</sequence>
<keyword evidence="2" id="KW-1185">Reference proteome</keyword>
<evidence type="ECO:0000313" key="2">
    <source>
        <dbReference type="Proteomes" id="UP000789759"/>
    </source>
</evidence>
<comment type="caution">
    <text evidence="1">The sequence shown here is derived from an EMBL/GenBank/DDBJ whole genome shotgun (WGS) entry which is preliminary data.</text>
</comment>
<reference evidence="1" key="1">
    <citation type="submission" date="2021-06" db="EMBL/GenBank/DDBJ databases">
        <authorList>
            <person name="Kallberg Y."/>
            <person name="Tangrot J."/>
            <person name="Rosling A."/>
        </authorList>
    </citation>
    <scope>NUCLEOTIDE SEQUENCE</scope>
    <source>
        <strain evidence="1">FL966</strain>
    </source>
</reference>
<proteinExistence type="predicted"/>
<evidence type="ECO:0000313" key="1">
    <source>
        <dbReference type="EMBL" id="CAG8502633.1"/>
    </source>
</evidence>
<accession>A0A9N9F0Z4</accession>
<protein>
    <submittedName>
        <fullName evidence="1">17012_t:CDS:1</fullName>
    </submittedName>
</protein>
<dbReference type="AlphaFoldDB" id="A0A9N9F0Z4"/>